<keyword evidence="5" id="KW-0805">Transcription regulation</keyword>
<evidence type="ECO:0000256" key="7">
    <source>
        <dbReference type="ARBA" id="ARBA00023242"/>
    </source>
</evidence>
<keyword evidence="4" id="KW-0862">Zinc</keyword>
<gene>
    <name evidence="10" type="ORF">K431DRAFT_232497</name>
</gene>
<reference evidence="10" key="1">
    <citation type="journal article" date="2020" name="Stud. Mycol.">
        <title>101 Dothideomycetes genomes: a test case for predicting lifestyles and emergence of pathogens.</title>
        <authorList>
            <person name="Haridas S."/>
            <person name="Albert R."/>
            <person name="Binder M."/>
            <person name="Bloem J."/>
            <person name="Labutti K."/>
            <person name="Salamov A."/>
            <person name="Andreopoulos B."/>
            <person name="Baker S."/>
            <person name="Barry K."/>
            <person name="Bills G."/>
            <person name="Bluhm B."/>
            <person name="Cannon C."/>
            <person name="Castanera R."/>
            <person name="Culley D."/>
            <person name="Daum C."/>
            <person name="Ezra D."/>
            <person name="Gonzalez J."/>
            <person name="Henrissat B."/>
            <person name="Kuo A."/>
            <person name="Liang C."/>
            <person name="Lipzen A."/>
            <person name="Lutzoni F."/>
            <person name="Magnuson J."/>
            <person name="Mondo S."/>
            <person name="Nolan M."/>
            <person name="Ohm R."/>
            <person name="Pangilinan J."/>
            <person name="Park H.-J."/>
            <person name="Ramirez L."/>
            <person name="Alfaro M."/>
            <person name="Sun H."/>
            <person name="Tritt A."/>
            <person name="Yoshinaga Y."/>
            <person name="Zwiers L.-H."/>
            <person name="Turgeon B."/>
            <person name="Goodwin S."/>
            <person name="Spatafora J."/>
            <person name="Crous P."/>
            <person name="Grigoriev I."/>
        </authorList>
    </citation>
    <scope>NUCLEOTIDE SEQUENCE</scope>
    <source>
        <strain evidence="10">CBS 116435</strain>
    </source>
</reference>
<dbReference type="PROSITE" id="PS00028">
    <property type="entry name" value="ZINC_FINGER_C2H2_1"/>
    <property type="match status" value="1"/>
</dbReference>
<dbReference type="PANTHER" id="PTHR46179">
    <property type="entry name" value="ZINC FINGER PROTEIN"/>
    <property type="match status" value="1"/>
</dbReference>
<keyword evidence="6" id="KW-0804">Transcription</keyword>
<keyword evidence="7" id="KW-0539">Nucleus</keyword>
<evidence type="ECO:0000313" key="11">
    <source>
        <dbReference type="Proteomes" id="UP000799441"/>
    </source>
</evidence>
<comment type="subcellular location">
    <subcellularLocation>
        <location evidence="1">Nucleus</location>
    </subcellularLocation>
</comment>
<dbReference type="Gene3D" id="3.30.160.60">
    <property type="entry name" value="Classic Zinc Finger"/>
    <property type="match status" value="1"/>
</dbReference>
<comment type="caution">
    <text evidence="10">The sequence shown here is derived from an EMBL/GenBank/DDBJ whole genome shotgun (WGS) entry which is preliminary data.</text>
</comment>
<keyword evidence="3 8" id="KW-0863">Zinc-finger</keyword>
<feature type="non-terminal residue" evidence="10">
    <location>
        <position position="106"/>
    </location>
</feature>
<evidence type="ECO:0000256" key="4">
    <source>
        <dbReference type="ARBA" id="ARBA00022833"/>
    </source>
</evidence>
<dbReference type="InterPro" id="IPR013087">
    <property type="entry name" value="Znf_C2H2_type"/>
</dbReference>
<evidence type="ECO:0000256" key="5">
    <source>
        <dbReference type="ARBA" id="ARBA00023015"/>
    </source>
</evidence>
<evidence type="ECO:0000313" key="10">
    <source>
        <dbReference type="EMBL" id="KAF2717720.1"/>
    </source>
</evidence>
<dbReference type="SUPFAM" id="SSF57667">
    <property type="entry name" value="beta-beta-alpha zinc fingers"/>
    <property type="match status" value="1"/>
</dbReference>
<keyword evidence="11" id="KW-1185">Reference proteome</keyword>
<proteinExistence type="predicted"/>
<keyword evidence="2" id="KW-0479">Metal-binding</keyword>
<protein>
    <recommendedName>
        <fullName evidence="9">C2H2-type domain-containing protein</fullName>
    </recommendedName>
</protein>
<dbReference type="InterPro" id="IPR036236">
    <property type="entry name" value="Znf_C2H2_sf"/>
</dbReference>
<evidence type="ECO:0000256" key="3">
    <source>
        <dbReference type="ARBA" id="ARBA00022771"/>
    </source>
</evidence>
<evidence type="ECO:0000256" key="6">
    <source>
        <dbReference type="ARBA" id="ARBA00023163"/>
    </source>
</evidence>
<dbReference type="GO" id="GO:0005634">
    <property type="term" value="C:nucleus"/>
    <property type="evidence" value="ECO:0007669"/>
    <property type="project" value="UniProtKB-SubCell"/>
</dbReference>
<dbReference type="Proteomes" id="UP000799441">
    <property type="component" value="Unassembled WGS sequence"/>
</dbReference>
<dbReference type="PROSITE" id="PS50157">
    <property type="entry name" value="ZINC_FINGER_C2H2_2"/>
    <property type="match status" value="1"/>
</dbReference>
<evidence type="ECO:0000256" key="1">
    <source>
        <dbReference type="ARBA" id="ARBA00004123"/>
    </source>
</evidence>
<evidence type="ECO:0000256" key="8">
    <source>
        <dbReference type="PROSITE-ProRule" id="PRU00042"/>
    </source>
</evidence>
<dbReference type="InterPro" id="IPR051061">
    <property type="entry name" value="Zinc_finger_trans_reg"/>
</dbReference>
<evidence type="ECO:0000259" key="9">
    <source>
        <dbReference type="PROSITE" id="PS50157"/>
    </source>
</evidence>
<evidence type="ECO:0000256" key="2">
    <source>
        <dbReference type="ARBA" id="ARBA00022723"/>
    </source>
</evidence>
<sequence length="106" mass="11976">MDAHYRSALEIGGAPDGKKHVRLCGWGGCSKTLENLKRHLESHAGFRRFPCTSRGCGREFLTAHHLSTHTQTHKGGRRRKQCPVEGCQYADHDSSNMSKHRKVHDE</sequence>
<dbReference type="GO" id="GO:0008270">
    <property type="term" value="F:zinc ion binding"/>
    <property type="evidence" value="ECO:0007669"/>
    <property type="project" value="UniProtKB-KW"/>
</dbReference>
<dbReference type="SMART" id="SM00355">
    <property type="entry name" value="ZnF_C2H2"/>
    <property type="match status" value="3"/>
</dbReference>
<dbReference type="EMBL" id="MU003838">
    <property type="protein sequence ID" value="KAF2717720.1"/>
    <property type="molecule type" value="Genomic_DNA"/>
</dbReference>
<name>A0A9P4UM85_9PEZI</name>
<feature type="domain" description="C2H2-type" evidence="9">
    <location>
        <begin position="49"/>
        <end position="78"/>
    </location>
</feature>
<accession>A0A9P4UM85</accession>
<organism evidence="10 11">
    <name type="scientific">Polychaeton citri CBS 116435</name>
    <dbReference type="NCBI Taxonomy" id="1314669"/>
    <lineage>
        <taxon>Eukaryota</taxon>
        <taxon>Fungi</taxon>
        <taxon>Dikarya</taxon>
        <taxon>Ascomycota</taxon>
        <taxon>Pezizomycotina</taxon>
        <taxon>Dothideomycetes</taxon>
        <taxon>Dothideomycetidae</taxon>
        <taxon>Capnodiales</taxon>
        <taxon>Capnodiaceae</taxon>
        <taxon>Polychaeton</taxon>
    </lineage>
</organism>
<dbReference type="AlphaFoldDB" id="A0A9P4UM85"/>
<dbReference type="OrthoDB" id="3437960at2759"/>
<dbReference type="GO" id="GO:0006357">
    <property type="term" value="P:regulation of transcription by RNA polymerase II"/>
    <property type="evidence" value="ECO:0007669"/>
    <property type="project" value="TreeGrafter"/>
</dbReference>
<dbReference type="PANTHER" id="PTHR46179:SF13">
    <property type="entry name" value="C2H2-TYPE DOMAIN-CONTAINING PROTEIN"/>
    <property type="match status" value="1"/>
</dbReference>